<evidence type="ECO:0000256" key="1">
    <source>
        <dbReference type="SAM" id="Phobius"/>
    </source>
</evidence>
<organism evidence="2 3">
    <name type="scientific">Legionella sainthelensi</name>
    <dbReference type="NCBI Taxonomy" id="28087"/>
    <lineage>
        <taxon>Bacteria</taxon>
        <taxon>Pseudomonadati</taxon>
        <taxon>Pseudomonadota</taxon>
        <taxon>Gammaproteobacteria</taxon>
        <taxon>Legionellales</taxon>
        <taxon>Legionellaceae</taxon>
        <taxon>Legionella</taxon>
    </lineage>
</organism>
<protein>
    <submittedName>
        <fullName evidence="2">2,3,4,5-tetrahydropyridine-2,6-carboxylate N-succinyltransferase</fullName>
    </submittedName>
</protein>
<accession>A0A0W0YDH9</accession>
<evidence type="ECO:0000313" key="3">
    <source>
        <dbReference type="Proteomes" id="UP000054621"/>
    </source>
</evidence>
<dbReference type="Proteomes" id="UP000054621">
    <property type="component" value="Unassembled WGS sequence"/>
</dbReference>
<keyword evidence="1" id="KW-0472">Membrane</keyword>
<keyword evidence="1" id="KW-1133">Transmembrane helix</keyword>
<dbReference type="InterPro" id="IPR011004">
    <property type="entry name" value="Trimer_LpxA-like_sf"/>
</dbReference>
<dbReference type="RefSeq" id="WP_027272133.1">
    <property type="nucleotide sequence ID" value="NZ_CAAAJE010000031.1"/>
</dbReference>
<dbReference type="GO" id="GO:0016740">
    <property type="term" value="F:transferase activity"/>
    <property type="evidence" value="ECO:0007669"/>
    <property type="project" value="UniProtKB-KW"/>
</dbReference>
<dbReference type="OrthoDB" id="5650211at2"/>
<dbReference type="Gene3D" id="2.160.10.10">
    <property type="entry name" value="Hexapeptide repeat proteins"/>
    <property type="match status" value="1"/>
</dbReference>
<keyword evidence="1" id="KW-0812">Transmembrane</keyword>
<dbReference type="PATRIC" id="fig|28087.4.peg.3714"/>
<feature type="transmembrane region" description="Helical" evidence="1">
    <location>
        <begin position="59"/>
        <end position="79"/>
    </location>
</feature>
<dbReference type="STRING" id="28087.Lsai_3460"/>
<dbReference type="eggNOG" id="COG0110">
    <property type="taxonomic scope" value="Bacteria"/>
</dbReference>
<proteinExistence type="predicted"/>
<dbReference type="AlphaFoldDB" id="A0A0W0YDH9"/>
<feature type="transmembrane region" description="Helical" evidence="1">
    <location>
        <begin position="21"/>
        <end position="47"/>
    </location>
</feature>
<gene>
    <name evidence="2" type="ORF">Lsai_3460</name>
</gene>
<dbReference type="SUPFAM" id="SSF51161">
    <property type="entry name" value="Trimeric LpxA-like enzymes"/>
    <property type="match status" value="1"/>
</dbReference>
<sequence>MVEKKTKKAPRKTELTLSLLIVSDIISILLSLMPGVAAFSLTGIFIYHGYAHTWLVLPLAPFIFFASFIMIIAAIRLCLPTLKPGRYKRELSKMMLAWFCHFALSRSAKIWGLNPLFQSLHCIKFFYWRALGAKVSFQIMNSFDIDFVDCPLISIGKNVTLASQVSISCHSDIGGLLLLSPVVIEDDAFIGVSTVVGPGTTIKKNAWVGYGNVLINQLIEENTRIDSVNRKASDLDN</sequence>
<name>A0A0W0YDH9_9GAMM</name>
<keyword evidence="2" id="KW-0808">Transferase</keyword>
<comment type="caution">
    <text evidence="2">The sequence shown here is derived from an EMBL/GenBank/DDBJ whole genome shotgun (WGS) entry which is preliminary data.</text>
</comment>
<dbReference type="EMBL" id="LNYV01000037">
    <property type="protein sequence ID" value="KTD54638.1"/>
    <property type="molecule type" value="Genomic_DNA"/>
</dbReference>
<evidence type="ECO:0000313" key="2">
    <source>
        <dbReference type="EMBL" id="KTD54638.1"/>
    </source>
</evidence>
<reference evidence="2 3" key="1">
    <citation type="submission" date="2015-11" db="EMBL/GenBank/DDBJ databases">
        <title>Genomic analysis of 38 Legionella species identifies large and diverse effector repertoires.</title>
        <authorList>
            <person name="Burstein D."/>
            <person name="Amaro F."/>
            <person name="Zusman T."/>
            <person name="Lifshitz Z."/>
            <person name="Cohen O."/>
            <person name="Gilbert J.A."/>
            <person name="Pupko T."/>
            <person name="Shuman H.A."/>
            <person name="Segal G."/>
        </authorList>
    </citation>
    <scope>NUCLEOTIDE SEQUENCE [LARGE SCALE GENOMIC DNA]</scope>
    <source>
        <strain evidence="2 3">Mt.St.Helens-4</strain>
    </source>
</reference>